<organism evidence="2 3">
    <name type="scientific">Pandoraea pneumonica</name>
    <dbReference type="NCBI Taxonomy" id="2508299"/>
    <lineage>
        <taxon>Bacteria</taxon>
        <taxon>Pseudomonadati</taxon>
        <taxon>Pseudomonadota</taxon>
        <taxon>Betaproteobacteria</taxon>
        <taxon>Burkholderiales</taxon>
        <taxon>Burkholderiaceae</taxon>
        <taxon>Pandoraea</taxon>
    </lineage>
</organism>
<name>A0A5E4TUJ1_9BURK</name>
<sequence length="281" mass="30040">MALGAIAISLGLGGCAVTRNQNGNMTYGFDEASVFGTTVDTFKLADGSEGVLRRSNGKYTVKLERYMRVLPLGNAMTARLVRSETIGDRSVVVFETQENNCPFKYVLYAIQGSDVLGWTFGNCQDRPRADLVDNGRALVFDFPGNGRLVRHTYMDSRLLQSAIPVPPGVDIRRKPFADGSLKAIDDPADANRFAPLPPQNANTNVTRPAATNTPKRRQKTPAPTQAPAPTVPTAPAVASNSPPSSTSGGRTIPAPPAGPVTSNSLSFATEEVKPVRVDLRN</sequence>
<protein>
    <submittedName>
        <fullName evidence="2">Uncharacterized protein</fullName>
    </submittedName>
</protein>
<feature type="compositionally biased region" description="Low complexity" evidence="1">
    <location>
        <begin position="233"/>
        <end position="247"/>
    </location>
</feature>
<dbReference type="EMBL" id="CABPSK010000001">
    <property type="protein sequence ID" value="VVD91457.1"/>
    <property type="molecule type" value="Genomic_DNA"/>
</dbReference>
<feature type="compositionally biased region" description="Basic and acidic residues" evidence="1">
    <location>
        <begin position="270"/>
        <end position="281"/>
    </location>
</feature>
<dbReference type="Proteomes" id="UP000366945">
    <property type="component" value="Unassembled WGS sequence"/>
</dbReference>
<reference evidence="2 3" key="1">
    <citation type="submission" date="2019-08" db="EMBL/GenBank/DDBJ databases">
        <authorList>
            <person name="Peeters C."/>
        </authorList>
    </citation>
    <scope>NUCLEOTIDE SEQUENCE [LARGE SCALE GENOMIC DNA]</scope>
    <source>
        <strain evidence="2 3">LMG 31114</strain>
    </source>
</reference>
<feature type="compositionally biased region" description="Polar residues" evidence="1">
    <location>
        <begin position="199"/>
        <end position="213"/>
    </location>
</feature>
<keyword evidence="3" id="KW-1185">Reference proteome</keyword>
<dbReference type="AlphaFoldDB" id="A0A5E4TUJ1"/>
<evidence type="ECO:0000313" key="2">
    <source>
        <dbReference type="EMBL" id="VVD91457.1"/>
    </source>
</evidence>
<gene>
    <name evidence="2" type="ORF">PPN31114_01683</name>
</gene>
<evidence type="ECO:0000256" key="1">
    <source>
        <dbReference type="SAM" id="MobiDB-lite"/>
    </source>
</evidence>
<feature type="region of interest" description="Disordered" evidence="1">
    <location>
        <begin position="180"/>
        <end position="281"/>
    </location>
</feature>
<evidence type="ECO:0000313" key="3">
    <source>
        <dbReference type="Proteomes" id="UP000366945"/>
    </source>
</evidence>
<accession>A0A5E4TUJ1</accession>
<proteinExistence type="predicted"/>